<feature type="region of interest" description="Disordered" evidence="5">
    <location>
        <begin position="483"/>
        <end position="524"/>
    </location>
</feature>
<dbReference type="InterPro" id="IPR013083">
    <property type="entry name" value="Znf_RING/FYVE/PHD"/>
</dbReference>
<evidence type="ECO:0000313" key="7">
    <source>
        <dbReference type="EMBL" id="KAG5476703.1"/>
    </source>
</evidence>
<name>A0A836H825_LEIEN</name>
<keyword evidence="2 4" id="KW-0863">Zinc-finger</keyword>
<evidence type="ECO:0000256" key="1">
    <source>
        <dbReference type="ARBA" id="ARBA00022723"/>
    </source>
</evidence>
<feature type="region of interest" description="Disordered" evidence="5">
    <location>
        <begin position="633"/>
        <end position="677"/>
    </location>
</feature>
<feature type="region of interest" description="Disordered" evidence="5">
    <location>
        <begin position="86"/>
        <end position="247"/>
    </location>
</feature>
<evidence type="ECO:0000256" key="4">
    <source>
        <dbReference type="PROSITE-ProRule" id="PRU00091"/>
    </source>
</evidence>
<evidence type="ECO:0000256" key="5">
    <source>
        <dbReference type="SAM" id="MobiDB-lite"/>
    </source>
</evidence>
<evidence type="ECO:0000256" key="2">
    <source>
        <dbReference type="ARBA" id="ARBA00022771"/>
    </source>
</evidence>
<dbReference type="SMART" id="SM00064">
    <property type="entry name" value="FYVE"/>
    <property type="match status" value="1"/>
</dbReference>
<dbReference type="SUPFAM" id="SSF57903">
    <property type="entry name" value="FYVE/PHD zinc finger"/>
    <property type="match status" value="1"/>
</dbReference>
<feature type="compositionally biased region" description="Polar residues" evidence="5">
    <location>
        <begin position="93"/>
        <end position="112"/>
    </location>
</feature>
<comment type="caution">
    <text evidence="7">The sequence shown here is derived from an EMBL/GenBank/DDBJ whole genome shotgun (WGS) entry which is preliminary data.</text>
</comment>
<reference evidence="7 8" key="1">
    <citation type="submission" date="2021-02" db="EMBL/GenBank/DDBJ databases">
        <title>Leishmania (Mundinia) enrietti genome sequencing and assembly.</title>
        <authorList>
            <person name="Almutairi H."/>
            <person name="Gatherer D."/>
        </authorList>
    </citation>
    <scope>NUCLEOTIDE SEQUENCE [LARGE SCALE GENOMIC DNA]</scope>
    <source>
        <strain evidence="7">CUR178</strain>
    </source>
</reference>
<keyword evidence="3" id="KW-0862">Zinc</keyword>
<feature type="compositionally biased region" description="Basic and acidic residues" evidence="5">
    <location>
        <begin position="174"/>
        <end position="192"/>
    </location>
</feature>
<feature type="compositionally biased region" description="Polar residues" evidence="5">
    <location>
        <begin position="237"/>
        <end position="247"/>
    </location>
</feature>
<evidence type="ECO:0000256" key="3">
    <source>
        <dbReference type="ARBA" id="ARBA00022833"/>
    </source>
</evidence>
<dbReference type="OrthoDB" id="267758at2759"/>
<feature type="compositionally biased region" description="Polar residues" evidence="5">
    <location>
        <begin position="129"/>
        <end position="140"/>
    </location>
</feature>
<dbReference type="Pfam" id="PF01363">
    <property type="entry name" value="FYVE"/>
    <property type="match status" value="1"/>
</dbReference>
<feature type="compositionally biased region" description="Low complexity" evidence="5">
    <location>
        <begin position="1469"/>
        <end position="1483"/>
    </location>
</feature>
<feature type="region of interest" description="Disordered" evidence="5">
    <location>
        <begin position="1251"/>
        <end position="1305"/>
    </location>
</feature>
<accession>A0A836H825</accession>
<dbReference type="Gene3D" id="3.30.40.10">
    <property type="entry name" value="Zinc/RING finger domain, C3HC4 (zinc finger)"/>
    <property type="match status" value="1"/>
</dbReference>
<organism evidence="7 8">
    <name type="scientific">Leishmania enriettii</name>
    <dbReference type="NCBI Taxonomy" id="5663"/>
    <lineage>
        <taxon>Eukaryota</taxon>
        <taxon>Discoba</taxon>
        <taxon>Euglenozoa</taxon>
        <taxon>Kinetoplastea</taxon>
        <taxon>Metakinetoplastina</taxon>
        <taxon>Trypanosomatida</taxon>
        <taxon>Trypanosomatidae</taxon>
        <taxon>Leishmaniinae</taxon>
        <taxon>Leishmania</taxon>
    </lineage>
</organism>
<dbReference type="GeneID" id="94171113"/>
<gene>
    <name evidence="7" type="ORF">CUR178_03876</name>
</gene>
<evidence type="ECO:0000313" key="8">
    <source>
        <dbReference type="Proteomes" id="UP000674179"/>
    </source>
</evidence>
<protein>
    <recommendedName>
        <fullName evidence="6">FYVE-type domain-containing protein</fullName>
    </recommendedName>
</protein>
<dbReference type="GO" id="GO:0008270">
    <property type="term" value="F:zinc ion binding"/>
    <property type="evidence" value="ECO:0007669"/>
    <property type="project" value="UniProtKB-KW"/>
</dbReference>
<evidence type="ECO:0000259" key="6">
    <source>
        <dbReference type="PROSITE" id="PS50178"/>
    </source>
</evidence>
<dbReference type="KEGG" id="lenr:94171113"/>
<sequence length="1615" mass="165961">MLHPSLWRNDHSTAQCTECAVAFSRFRCRRHHCRHCGGVFCDACTNKRLWLRPIPPASSPHHADSSSIRGSPAKIEEVLGVIKPTAAVGPPSWNRNASPGVANTSLSDTSGNDMHRSTGGDGAEATSLRFLSSATSWSGVPQSHSPPQRPRRDLATQVPPPKPESSTAQQEGMSARRTENNNDASANRERSRSSTTAMTAVASHPCGSSGGECATSSAEAVIPALSPALEPRPRNDGSWTTGNSSCRSVSANSIAASSAAPQMLPCSLQYSGYAQESKQVPRSHQMSISFFSANQDTSSPSTAAGDVSPQALATSETMVCFEEVPSPHLLRGSPATVGGRANDCASFLSDSLASQRGFFEHHNDQQQSRLGGTAGDGCASGSSPKTRKAGRASSAGTPATATRDSGADTGDSANDIVKEDAYRRESYRISVDTVQRITWYLCRVCRRCYDHLLHSALDPNNTAAAGSHSSSQTPLSCYVRLRGSDEPLHSDDGAGDPCRQRDSDAPPRAISGLSAAAMGPTSEASSGALPLLTSMWARLRASVSLPASRSPSTIASPAMAAATTPSPSALSPLQTRELCQARGVASRRLNGRTSSAPAAVQARLGSSGSECISPVSLGAARENDSIVSLSAVSDMASPKTGSTHPRSPQSQQQQQSSSSKRVRRIVTPPRRRLISIDGSPGTLRQAVALARRRRRIAVILIDERDVAGADDPTEAQPQQHRAAHCEIPPARPSAHADAETALRPSSVADQSGGVRRTGRTSPIAAATGTALPVTQHTESDKNSAHQPKAASDDKTAAAAVTQKSVQRPQLSILVGDVTLDDADGMSSTSAGGSGADAAALRGLSPAAWLSSQLPRQAAAPATPVTASRVLSPALSPSHPHEHVCLWASLSSSVGAVASTTSPATSRPISCVPEGPQAVAAAFPVHSSCAATSPHAEGRLPALPAALDSGVCVLRALFCQIGAAVHFSTALTPTAAAAAAASGGGGFPLTASNTGASSFFADSTSCGSAQTVAMPLWGTGPESYAAQRQALVRGMIHRYQLSLGAAPLEVTSPLTTALMSSAYTVPLDQNDSAHWCGTASQRGAPGGLGSGGGGYMNATCRRFCGCSTTASHERVIAPVTTYFQVRPPAASTAAAPAAATAPVTILPVSTQVEVVGIPIDMSSVTCSAASTTSTAAATGAAPMGSTGLKSPHLRGGGVGSGAAFISGLVAGDVTGGTSRPFTMAEFLPQLAKLSTNLDGYVIVILRRQSGRCASGGDRTSAGGDATATRPSPNGDSAPHPSAAQMGSDNSISGPQRRQPDGGAWQCSDADRLTSTACLSFPFREGGRCSAPRTAQPRDPNQRHRRRHRVTELFGGPYIRLLYQQLKSCGVAQPAISVVEVSDEGEVGAPKPSPVSLTGGKSPLEEASLYRDELGTFFVPHPKSPAATGGEDGVAEGCLGFTKTSPQNSALSACGISTASSVDSALLQRPSSASTSAVAQSSQTTERTPHALPMHGESFERLQLPASVCGMFCQTAKLTTSSAVPMTPTSTLEHAMASLRCAARQLGVSMCSMTYVSEATAAMTVGASVPAVPASPGLKTKSSAGGSGSGDGALLSRALESLVATLVYRDMNAMFSQ</sequence>
<dbReference type="InterPro" id="IPR017455">
    <property type="entry name" value="Znf_FYVE-rel"/>
</dbReference>
<feature type="compositionally biased region" description="Basic and acidic residues" evidence="5">
    <location>
        <begin position="483"/>
        <end position="505"/>
    </location>
</feature>
<dbReference type="InterPro" id="IPR011011">
    <property type="entry name" value="Znf_FYVE_PHD"/>
</dbReference>
<feature type="region of interest" description="Disordered" evidence="5">
    <location>
        <begin position="363"/>
        <end position="413"/>
    </location>
</feature>
<feature type="compositionally biased region" description="Polar residues" evidence="5">
    <location>
        <begin position="394"/>
        <end position="403"/>
    </location>
</feature>
<feature type="compositionally biased region" description="Low complexity" evidence="5">
    <location>
        <begin position="647"/>
        <end position="659"/>
    </location>
</feature>
<proteinExistence type="predicted"/>
<dbReference type="RefSeq" id="XP_067692169.1">
    <property type="nucleotide sequence ID" value="XM_067835603.1"/>
</dbReference>
<dbReference type="InterPro" id="IPR000306">
    <property type="entry name" value="Znf_FYVE"/>
</dbReference>
<keyword evidence="8" id="KW-1185">Reference proteome</keyword>
<feature type="region of interest" description="Disordered" evidence="5">
    <location>
        <begin position="1325"/>
        <end position="1345"/>
    </location>
</feature>
<dbReference type="PROSITE" id="PS50178">
    <property type="entry name" value="ZF_FYVE"/>
    <property type="match status" value="1"/>
</dbReference>
<feature type="compositionally biased region" description="Basic residues" evidence="5">
    <location>
        <begin position="660"/>
        <end position="673"/>
    </location>
</feature>
<dbReference type="EMBL" id="JAFHKP010000026">
    <property type="protein sequence ID" value="KAG5476703.1"/>
    <property type="molecule type" value="Genomic_DNA"/>
</dbReference>
<feature type="compositionally biased region" description="Polar residues" evidence="5">
    <location>
        <begin position="1283"/>
        <end position="1294"/>
    </location>
</feature>
<feature type="region of interest" description="Disordered" evidence="5">
    <location>
        <begin position="729"/>
        <end position="803"/>
    </location>
</feature>
<dbReference type="Proteomes" id="UP000674179">
    <property type="component" value="Chromosome 26"/>
</dbReference>
<feature type="region of interest" description="Disordered" evidence="5">
    <location>
        <begin position="1469"/>
        <end position="1490"/>
    </location>
</feature>
<feature type="domain" description="FYVE-type" evidence="6">
    <location>
        <begin position="10"/>
        <end position="48"/>
    </location>
</feature>
<keyword evidence="1" id="KW-0479">Metal-binding</keyword>